<protein>
    <submittedName>
        <fullName evidence="2">Uncharacterized protein</fullName>
    </submittedName>
</protein>
<evidence type="ECO:0000256" key="1">
    <source>
        <dbReference type="SAM" id="Phobius"/>
    </source>
</evidence>
<feature type="transmembrane region" description="Helical" evidence="1">
    <location>
        <begin position="7"/>
        <end position="30"/>
    </location>
</feature>
<dbReference type="RefSeq" id="WP_143081273.1">
    <property type="nucleotide sequence ID" value="NZ_CABHML010000079.1"/>
</dbReference>
<keyword evidence="1" id="KW-0472">Membrane</keyword>
<evidence type="ECO:0000313" key="2">
    <source>
        <dbReference type="EMBL" id="VUW85382.1"/>
    </source>
</evidence>
<proteinExistence type="predicted"/>
<gene>
    <name evidence="2" type="ORF">BLONGUMMC1_02241</name>
</gene>
<reference evidence="2 3" key="1">
    <citation type="submission" date="2019-07" db="EMBL/GenBank/DDBJ databases">
        <authorList>
            <person name="Chang H.-W."/>
            <person name="Raman A."/>
            <person name="Venkatesh S."/>
            <person name="Gehrig J."/>
        </authorList>
    </citation>
    <scope>NUCLEOTIDE SEQUENCE [LARGE SCALE GENOMIC DNA]</scope>
    <source>
        <strain evidence="2">B.longum_ssp_infantis_4</strain>
    </source>
</reference>
<name>A0A564S6F6_BIFLI</name>
<dbReference type="EMBL" id="CABHML010000079">
    <property type="protein sequence ID" value="VUW85382.1"/>
    <property type="molecule type" value="Genomic_DNA"/>
</dbReference>
<keyword evidence="1" id="KW-1133">Transmembrane helix</keyword>
<organism evidence="2 3">
    <name type="scientific">Bifidobacterium longum subsp. infantis</name>
    <dbReference type="NCBI Taxonomy" id="1682"/>
    <lineage>
        <taxon>Bacteria</taxon>
        <taxon>Bacillati</taxon>
        <taxon>Actinomycetota</taxon>
        <taxon>Actinomycetes</taxon>
        <taxon>Bifidobacteriales</taxon>
        <taxon>Bifidobacteriaceae</taxon>
        <taxon>Bifidobacterium</taxon>
    </lineage>
</organism>
<dbReference type="Proteomes" id="UP000319252">
    <property type="component" value="Unassembled WGS sequence"/>
</dbReference>
<accession>A0A564S6F6</accession>
<evidence type="ECO:0000313" key="3">
    <source>
        <dbReference type="Proteomes" id="UP000319252"/>
    </source>
</evidence>
<dbReference type="AlphaFoldDB" id="A0A564S6F6"/>
<sequence length="193" mass="21590">MVNRIRKWISIIAIVGVAIIISSLICWHLIPKPMFHGDYPYYPDVESITNAADVIIVGDVVTGGEVKDLIVDTTPNKPDKTPIPYTLSTVKVKEVVKGNVHVGDVLTIKQLGDYKNKPEEALHKIDGYLVKNTEQLMFLSEYNDSPYSPVNPYQGAIQIKEGVLHSNSEYSLFGFHDDDSLDSSINIIREYVN</sequence>
<keyword evidence="1" id="KW-0812">Transmembrane</keyword>